<dbReference type="AlphaFoldDB" id="K3Z0X5"/>
<dbReference type="GO" id="GO:0005739">
    <property type="term" value="C:mitochondrion"/>
    <property type="evidence" value="ECO:0000318"/>
    <property type="project" value="GO_Central"/>
</dbReference>
<feature type="repeat" description="PPR" evidence="4">
    <location>
        <begin position="149"/>
        <end position="183"/>
    </location>
</feature>
<dbReference type="GO" id="GO:0000963">
    <property type="term" value="P:mitochondrial RNA processing"/>
    <property type="evidence" value="ECO:0000318"/>
    <property type="project" value="GO_Central"/>
</dbReference>
<sequence length="424" mass="45791">MAAPPQALTPTLHASFLCSLALVLLRAGRLSAASQIVSSFPASPPASLLRRLIPALASSGLAAAAVRFRPLPVDPHTLNSIILSYCNLRLLRPALSLLRPREEMCKRGVPFDGVTVNTVLVGLCRSGLVDEAARLTEMLVGGRGIGSLDVVGWNALIDGYCKVQDMAAALAVAERMRKQGVPLDVVRYNSLVAGFCHSGDASAAWDVVEAMKADGVEPNVVTYTAFIGEYCKRKGIEEAFNLYEGMVRLGVLPDVVTLSALVDGLCRDGWFSEAYALFREMDNIGAPPNHVTYLKARRVKESFGLLGEMVSRGVVIDLVMYTAMMDCLGKEGEIEEVKDMLQHALLDNLTPNCVTYTVLIDAHCRTGNVDGAEQVLLQMEEKSVSPNVITFSSILNGLVKRGCLNKAADYMRKMKDSGIAPNVF</sequence>
<accession>K3Z0X5</accession>
<feature type="repeat" description="PPR" evidence="4">
    <location>
        <begin position="352"/>
        <end position="386"/>
    </location>
</feature>
<feature type="repeat" description="PPR" evidence="4">
    <location>
        <begin position="219"/>
        <end position="253"/>
    </location>
</feature>
<dbReference type="eggNOG" id="KOG4197">
    <property type="taxonomic scope" value="Eukaryota"/>
</dbReference>
<keyword evidence="3" id="KW-0809">Transit peptide</keyword>
<feature type="repeat" description="PPR" evidence="4">
    <location>
        <begin position="184"/>
        <end position="218"/>
    </location>
</feature>
<dbReference type="Proteomes" id="UP000004995">
    <property type="component" value="Unassembled WGS sequence"/>
</dbReference>
<dbReference type="GO" id="GO:0003729">
    <property type="term" value="F:mRNA binding"/>
    <property type="evidence" value="ECO:0000318"/>
    <property type="project" value="GO_Central"/>
</dbReference>
<dbReference type="EMBL" id="AGNK02000610">
    <property type="status" value="NOT_ANNOTATED_CDS"/>
    <property type="molecule type" value="Genomic_DNA"/>
</dbReference>
<dbReference type="PANTHER" id="PTHR47938:SF35">
    <property type="entry name" value="PENTATRICOPEPTIDE REPEAT-CONTAINING PROTEIN 4, MITOCHONDRIAL-RELATED"/>
    <property type="match status" value="1"/>
</dbReference>
<organism evidence="6 7">
    <name type="scientific">Setaria italica</name>
    <name type="common">Foxtail millet</name>
    <name type="synonym">Panicum italicum</name>
    <dbReference type="NCBI Taxonomy" id="4555"/>
    <lineage>
        <taxon>Eukaryota</taxon>
        <taxon>Viridiplantae</taxon>
        <taxon>Streptophyta</taxon>
        <taxon>Embryophyta</taxon>
        <taxon>Tracheophyta</taxon>
        <taxon>Spermatophyta</taxon>
        <taxon>Magnoliopsida</taxon>
        <taxon>Liliopsida</taxon>
        <taxon>Poales</taxon>
        <taxon>Poaceae</taxon>
        <taxon>PACMAD clade</taxon>
        <taxon>Panicoideae</taxon>
        <taxon>Panicodae</taxon>
        <taxon>Paniceae</taxon>
        <taxon>Cenchrinae</taxon>
        <taxon>Setaria</taxon>
    </lineage>
</organism>
<dbReference type="GO" id="GO:0008380">
    <property type="term" value="P:RNA splicing"/>
    <property type="evidence" value="ECO:0000318"/>
    <property type="project" value="GO_Central"/>
</dbReference>
<evidence type="ECO:0008006" key="8">
    <source>
        <dbReference type="Google" id="ProtNLM"/>
    </source>
</evidence>
<evidence type="ECO:0000313" key="7">
    <source>
        <dbReference type="Proteomes" id="UP000004995"/>
    </source>
</evidence>
<dbReference type="Gene3D" id="1.25.40.10">
    <property type="entry name" value="Tetratricopeptide repeat domain"/>
    <property type="match status" value="5"/>
</dbReference>
<evidence type="ECO:0000256" key="2">
    <source>
        <dbReference type="ARBA" id="ARBA00022737"/>
    </source>
</evidence>
<dbReference type="EnsemblPlants" id="KQL32199">
    <property type="protein sequence ID" value="KQL32199"/>
    <property type="gene ID" value="SETIT_020192mg"/>
</dbReference>
<dbReference type="Pfam" id="PF01535">
    <property type="entry name" value="PPR"/>
    <property type="match status" value="4"/>
</dbReference>
<feature type="repeat" description="PPR" evidence="4">
    <location>
        <begin position="317"/>
        <end position="351"/>
    </location>
</feature>
<evidence type="ECO:0000256" key="1">
    <source>
        <dbReference type="ARBA" id="ARBA00007626"/>
    </source>
</evidence>
<dbReference type="NCBIfam" id="TIGR00756">
    <property type="entry name" value="PPR"/>
    <property type="match status" value="7"/>
</dbReference>
<dbReference type="InterPro" id="IPR002885">
    <property type="entry name" value="PPR_rpt"/>
</dbReference>
<dbReference type="Gramene" id="KQL32199">
    <property type="protein sequence ID" value="KQL32199"/>
    <property type="gene ID" value="SETIT_020192mg"/>
</dbReference>
<feature type="signal peptide" evidence="5">
    <location>
        <begin position="1"/>
        <end position="32"/>
    </location>
</feature>
<dbReference type="OMA" id="PREEMCK"/>
<evidence type="ECO:0000313" key="6">
    <source>
        <dbReference type="EnsemblPlants" id="KQL32199"/>
    </source>
</evidence>
<comment type="similarity">
    <text evidence="1">Belongs to the PPR family. P subfamily.</text>
</comment>
<name>K3Z0X5_SETIT</name>
<reference evidence="7" key="1">
    <citation type="journal article" date="2012" name="Nat. Biotechnol.">
        <title>Reference genome sequence of the model plant Setaria.</title>
        <authorList>
            <person name="Bennetzen J.L."/>
            <person name="Schmutz J."/>
            <person name="Wang H."/>
            <person name="Percifield R."/>
            <person name="Hawkins J."/>
            <person name="Pontaroli A.C."/>
            <person name="Estep M."/>
            <person name="Feng L."/>
            <person name="Vaughn J.N."/>
            <person name="Grimwood J."/>
            <person name="Jenkins J."/>
            <person name="Barry K."/>
            <person name="Lindquist E."/>
            <person name="Hellsten U."/>
            <person name="Deshpande S."/>
            <person name="Wang X."/>
            <person name="Wu X."/>
            <person name="Mitros T."/>
            <person name="Triplett J."/>
            <person name="Yang X."/>
            <person name="Ye C.Y."/>
            <person name="Mauro-Herrera M."/>
            <person name="Wang L."/>
            <person name="Li P."/>
            <person name="Sharma M."/>
            <person name="Sharma R."/>
            <person name="Ronald P.C."/>
            <person name="Panaud O."/>
            <person name="Kellogg E.A."/>
            <person name="Brutnell T.P."/>
            <person name="Doust A.N."/>
            <person name="Tuskan G.A."/>
            <person name="Rokhsar D."/>
            <person name="Devos K.M."/>
        </authorList>
    </citation>
    <scope>NUCLEOTIDE SEQUENCE [LARGE SCALE GENOMIC DNA]</scope>
    <source>
        <strain evidence="7">cv. Yugu1</strain>
    </source>
</reference>
<feature type="chain" id="PRO_5010127357" description="Pentacotripeptide-repeat region of PRORP domain-containing protein" evidence="5">
    <location>
        <begin position="33"/>
        <end position="424"/>
    </location>
</feature>
<evidence type="ECO:0000256" key="4">
    <source>
        <dbReference type="PROSITE-ProRule" id="PRU00708"/>
    </source>
</evidence>
<feature type="repeat" description="PPR" evidence="4">
    <location>
        <begin position="254"/>
        <end position="288"/>
    </location>
</feature>
<dbReference type="PROSITE" id="PS51375">
    <property type="entry name" value="PPR"/>
    <property type="match status" value="7"/>
</dbReference>
<dbReference type="Pfam" id="PF13041">
    <property type="entry name" value="PPR_2"/>
    <property type="match status" value="3"/>
</dbReference>
<evidence type="ECO:0000256" key="5">
    <source>
        <dbReference type="SAM" id="SignalP"/>
    </source>
</evidence>
<dbReference type="InParanoid" id="K3Z0X5"/>
<feature type="repeat" description="PPR" evidence="4">
    <location>
        <begin position="387"/>
        <end position="421"/>
    </location>
</feature>
<proteinExistence type="inferred from homology"/>
<keyword evidence="2" id="KW-0677">Repeat</keyword>
<keyword evidence="7" id="KW-1185">Reference proteome</keyword>
<dbReference type="PANTHER" id="PTHR47938">
    <property type="entry name" value="RESPIRATORY COMPLEX I CHAPERONE (CIA84), PUTATIVE (AFU_ORTHOLOGUE AFUA_2G06020)-RELATED"/>
    <property type="match status" value="1"/>
</dbReference>
<keyword evidence="5" id="KW-0732">Signal</keyword>
<protein>
    <recommendedName>
        <fullName evidence="8">Pentacotripeptide-repeat region of PRORP domain-containing protein</fullName>
    </recommendedName>
</protein>
<evidence type="ECO:0000256" key="3">
    <source>
        <dbReference type="ARBA" id="ARBA00022946"/>
    </source>
</evidence>
<dbReference type="HOGENOM" id="CLU_002706_49_12_1"/>
<dbReference type="InterPro" id="IPR011990">
    <property type="entry name" value="TPR-like_helical_dom_sf"/>
</dbReference>
<reference evidence="6" key="2">
    <citation type="submission" date="2018-08" db="UniProtKB">
        <authorList>
            <consortium name="EnsemblPlants"/>
        </authorList>
    </citation>
    <scope>IDENTIFICATION</scope>
    <source>
        <strain evidence="6">Yugu1</strain>
    </source>
</reference>